<comment type="caution">
    <text evidence="2">The sequence shown here is derived from an EMBL/GenBank/DDBJ whole genome shotgun (WGS) entry which is preliminary data.</text>
</comment>
<dbReference type="RefSeq" id="WP_009542742.1">
    <property type="nucleotide sequence ID" value="NZ_ANHY01000030.1"/>
</dbReference>
<accession>K9GNZ8</accession>
<sequence>MPQTLPPAPEPDLGPPAWLKSLVIGLLVASFELTAELMILGPAATPWLSLTLLCAVGLLAHTVFSVLDHKRRGAWSERRDGAGQAAESR</sequence>
<evidence type="ECO:0000313" key="3">
    <source>
        <dbReference type="Proteomes" id="UP000009881"/>
    </source>
</evidence>
<keyword evidence="1" id="KW-0812">Transmembrane</keyword>
<feature type="transmembrane region" description="Helical" evidence="1">
    <location>
        <begin position="47"/>
        <end position="67"/>
    </location>
</feature>
<evidence type="ECO:0008006" key="4">
    <source>
        <dbReference type="Google" id="ProtNLM"/>
    </source>
</evidence>
<protein>
    <recommendedName>
        <fullName evidence="4">Transmembrane protein</fullName>
    </recommendedName>
</protein>
<dbReference type="EMBL" id="ANHY01000030">
    <property type="protein sequence ID" value="EKV26459.1"/>
    <property type="molecule type" value="Genomic_DNA"/>
</dbReference>
<keyword evidence="1" id="KW-1133">Transmembrane helix</keyword>
<reference evidence="2 3" key="1">
    <citation type="journal article" date="2013" name="Genome Announc.">
        <title>Draft Genome Sequence of an Alphaproteobacterium, Caenispirillum salinarum AK4(T), Isolated from a Solar Saltern.</title>
        <authorList>
            <person name="Khatri I."/>
            <person name="Singh A."/>
            <person name="Korpole S."/>
            <person name="Pinnaka A.K."/>
            <person name="Subramanian S."/>
        </authorList>
    </citation>
    <scope>NUCLEOTIDE SEQUENCE [LARGE SCALE GENOMIC DNA]</scope>
    <source>
        <strain evidence="2 3">AK4</strain>
    </source>
</reference>
<keyword evidence="1" id="KW-0472">Membrane</keyword>
<proteinExistence type="predicted"/>
<evidence type="ECO:0000256" key="1">
    <source>
        <dbReference type="SAM" id="Phobius"/>
    </source>
</evidence>
<name>K9GNZ8_9PROT</name>
<organism evidence="2 3">
    <name type="scientific">Caenispirillum salinarum AK4</name>
    <dbReference type="NCBI Taxonomy" id="1238182"/>
    <lineage>
        <taxon>Bacteria</taxon>
        <taxon>Pseudomonadati</taxon>
        <taxon>Pseudomonadota</taxon>
        <taxon>Alphaproteobacteria</taxon>
        <taxon>Rhodospirillales</taxon>
        <taxon>Novispirillaceae</taxon>
        <taxon>Caenispirillum</taxon>
    </lineage>
</organism>
<dbReference type="Proteomes" id="UP000009881">
    <property type="component" value="Unassembled WGS sequence"/>
</dbReference>
<keyword evidence="3" id="KW-1185">Reference proteome</keyword>
<evidence type="ECO:0000313" key="2">
    <source>
        <dbReference type="EMBL" id="EKV26459.1"/>
    </source>
</evidence>
<gene>
    <name evidence="2" type="ORF">C882_2751</name>
</gene>
<dbReference type="AlphaFoldDB" id="K9GNZ8"/>